<evidence type="ECO:0000313" key="3">
    <source>
        <dbReference type="Proteomes" id="UP000036681"/>
    </source>
</evidence>
<sequence>MQFARAAKELVPLVCGTIAISIIFYQMFAYYFIGNNDEEHIKTKRRVSPIREADEENNEIEHPLSTRVNVGVSRAKRAEKKTADWVIDAKKIYRSLMNPGRHSPADETSEHSRSNGRPSLRRRHSATGPMQFARAAKELVLCYLLNHLGVSNETPSRNEMFFFLYFYVKIYLSLIDMDRRLSC</sequence>
<evidence type="ECO:0000256" key="2">
    <source>
        <dbReference type="SAM" id="Phobius"/>
    </source>
</evidence>
<keyword evidence="3" id="KW-1185">Reference proteome</keyword>
<keyword evidence="2" id="KW-1133">Transmembrane helix</keyword>
<feature type="region of interest" description="Disordered" evidence="1">
    <location>
        <begin position="97"/>
        <end position="126"/>
    </location>
</feature>
<accession>A0A0M3IXL0</accession>
<organism evidence="3 4">
    <name type="scientific">Ascaris lumbricoides</name>
    <name type="common">Giant roundworm</name>
    <dbReference type="NCBI Taxonomy" id="6252"/>
    <lineage>
        <taxon>Eukaryota</taxon>
        <taxon>Metazoa</taxon>
        <taxon>Ecdysozoa</taxon>
        <taxon>Nematoda</taxon>
        <taxon>Chromadorea</taxon>
        <taxon>Rhabditida</taxon>
        <taxon>Spirurina</taxon>
        <taxon>Ascaridomorpha</taxon>
        <taxon>Ascaridoidea</taxon>
        <taxon>Ascarididae</taxon>
        <taxon>Ascaris</taxon>
    </lineage>
</organism>
<feature type="compositionally biased region" description="Basic and acidic residues" evidence="1">
    <location>
        <begin position="103"/>
        <end position="113"/>
    </location>
</feature>
<keyword evidence="2" id="KW-0472">Membrane</keyword>
<dbReference type="WBParaSite" id="ALUE_0002348801-mRNA-1">
    <property type="protein sequence ID" value="ALUE_0002348801-mRNA-1"/>
    <property type="gene ID" value="ALUE_0002348801"/>
</dbReference>
<proteinExistence type="predicted"/>
<evidence type="ECO:0000256" key="1">
    <source>
        <dbReference type="SAM" id="MobiDB-lite"/>
    </source>
</evidence>
<dbReference type="Proteomes" id="UP000036681">
    <property type="component" value="Unplaced"/>
</dbReference>
<dbReference type="AlphaFoldDB" id="A0A0M3IXL0"/>
<protein>
    <submittedName>
        <fullName evidence="4">Uncharacterized protein</fullName>
    </submittedName>
</protein>
<feature type="transmembrane region" description="Helical" evidence="2">
    <location>
        <begin position="12"/>
        <end position="33"/>
    </location>
</feature>
<keyword evidence="2" id="KW-0812">Transmembrane</keyword>
<name>A0A0M3IXL0_ASCLU</name>
<reference evidence="4" key="1">
    <citation type="submission" date="2017-02" db="UniProtKB">
        <authorList>
            <consortium name="WormBaseParasite"/>
        </authorList>
    </citation>
    <scope>IDENTIFICATION</scope>
</reference>
<evidence type="ECO:0000313" key="4">
    <source>
        <dbReference type="WBParaSite" id="ALUE_0002348801-mRNA-1"/>
    </source>
</evidence>